<dbReference type="PRINTS" id="PR00992">
    <property type="entry name" value="ALARACEMASE"/>
</dbReference>
<dbReference type="SUPFAM" id="SSF51419">
    <property type="entry name" value="PLP-binding barrel"/>
    <property type="match status" value="1"/>
</dbReference>
<comment type="cofactor">
    <cofactor evidence="1 4">
        <name>pyridoxal 5'-phosphate</name>
        <dbReference type="ChEBI" id="CHEBI:597326"/>
    </cofactor>
</comment>
<keyword evidence="8" id="KW-1185">Reference proteome</keyword>
<proteinExistence type="predicted"/>
<dbReference type="InterPro" id="IPR000821">
    <property type="entry name" value="Ala_racemase"/>
</dbReference>
<dbReference type="AlphaFoldDB" id="A0A2T0WBZ2"/>
<evidence type="ECO:0000313" key="8">
    <source>
        <dbReference type="Proteomes" id="UP000238205"/>
    </source>
</evidence>
<dbReference type="SMART" id="SM01005">
    <property type="entry name" value="Ala_racemase_C"/>
    <property type="match status" value="1"/>
</dbReference>
<reference evidence="7 8" key="1">
    <citation type="submission" date="2018-03" db="EMBL/GenBank/DDBJ databases">
        <title>Genomic Encyclopedia of Archaeal and Bacterial Type Strains, Phase II (KMG-II): from individual species to whole genera.</title>
        <authorList>
            <person name="Goeker M."/>
        </authorList>
    </citation>
    <scope>NUCLEOTIDE SEQUENCE [LARGE SCALE GENOMIC DNA]</scope>
    <source>
        <strain evidence="7 8">DSM 13175</strain>
    </source>
</reference>
<evidence type="ECO:0000256" key="1">
    <source>
        <dbReference type="ARBA" id="ARBA00001933"/>
    </source>
</evidence>
<dbReference type="GO" id="GO:0005829">
    <property type="term" value="C:cytosol"/>
    <property type="evidence" value="ECO:0007669"/>
    <property type="project" value="TreeGrafter"/>
</dbReference>
<feature type="binding site" evidence="5">
    <location>
        <position position="122"/>
    </location>
    <ligand>
        <name>substrate</name>
    </ligand>
</feature>
<evidence type="ECO:0000313" key="7">
    <source>
        <dbReference type="EMBL" id="PRY84207.1"/>
    </source>
</evidence>
<keyword evidence="3" id="KW-0413">Isomerase</keyword>
<organism evidence="7 8">
    <name type="scientific">Alkalibacterium olivapovliticus</name>
    <dbReference type="NCBI Taxonomy" id="99907"/>
    <lineage>
        <taxon>Bacteria</taxon>
        <taxon>Bacillati</taxon>
        <taxon>Bacillota</taxon>
        <taxon>Bacilli</taxon>
        <taxon>Lactobacillales</taxon>
        <taxon>Carnobacteriaceae</taxon>
        <taxon>Alkalibacterium</taxon>
    </lineage>
</organism>
<dbReference type="InterPro" id="IPR009006">
    <property type="entry name" value="Ala_racemase/Decarboxylase_C"/>
</dbReference>
<dbReference type="Gene3D" id="3.20.20.10">
    <property type="entry name" value="Alanine racemase"/>
    <property type="match status" value="1"/>
</dbReference>
<dbReference type="OrthoDB" id="9813814at2"/>
<feature type="domain" description="Alanine racemase C-terminal" evidence="6">
    <location>
        <begin position="228"/>
        <end position="324"/>
    </location>
</feature>
<dbReference type="GO" id="GO:0008784">
    <property type="term" value="F:alanine racemase activity"/>
    <property type="evidence" value="ECO:0007669"/>
    <property type="project" value="InterPro"/>
</dbReference>
<accession>A0A2T0WBZ2</accession>
<protein>
    <submittedName>
        <fullName evidence="7">Alanine racemase</fullName>
    </submittedName>
</protein>
<gene>
    <name evidence="7" type="ORF">CLV38_101128</name>
</gene>
<dbReference type="InterPro" id="IPR029066">
    <property type="entry name" value="PLP-binding_barrel"/>
</dbReference>
<feature type="modified residue" description="N6-(pyridoxal phosphate)lysine" evidence="4">
    <location>
        <position position="30"/>
    </location>
</feature>
<evidence type="ECO:0000259" key="6">
    <source>
        <dbReference type="SMART" id="SM01005"/>
    </source>
</evidence>
<evidence type="ECO:0000256" key="2">
    <source>
        <dbReference type="ARBA" id="ARBA00022898"/>
    </source>
</evidence>
<sequence>MTATLIRNQKRLAEQAESIQSQVQTIAIVKNDAYNFGLKDTFDAFYHAGIRAFATTNLKEAKRLRSFDSTVEVLLLDPCTAFEELKANSITLSLPSFEFYTKYKEQLAGLSVQLVFRNDLNRLGFTDGSDMLTVLADKKLNVNGIWTHFAYADDFESDRYQHEVANWREVLNTVKDYLPSLTYIHAQNSASYLREGLHKNHTHIRGGVILYGTRPYYMGLDESIARQTVEVSANVIEITDVPAGQNAGYSAAFSAEKQTRLAVIDIGYGNGLILSRKNYPVLINQQSYPIQVMMMSHLLVEVDETVSVGDKVMIYSDQLRFDWFTENGAGSFSQQMAAFNKETFTEIFIPYD</sequence>
<dbReference type="Gene3D" id="2.40.37.10">
    <property type="entry name" value="Lyase, Ornithine Decarboxylase, Chain A, domain 1"/>
    <property type="match status" value="1"/>
</dbReference>
<dbReference type="GO" id="GO:0030170">
    <property type="term" value="F:pyridoxal phosphate binding"/>
    <property type="evidence" value="ECO:0007669"/>
    <property type="project" value="TreeGrafter"/>
</dbReference>
<dbReference type="InterPro" id="IPR001608">
    <property type="entry name" value="Ala_racemase_N"/>
</dbReference>
<dbReference type="GO" id="GO:0009252">
    <property type="term" value="P:peptidoglycan biosynthetic process"/>
    <property type="evidence" value="ECO:0007669"/>
    <property type="project" value="TreeGrafter"/>
</dbReference>
<dbReference type="SUPFAM" id="SSF50621">
    <property type="entry name" value="Alanine racemase C-terminal domain-like"/>
    <property type="match status" value="1"/>
</dbReference>
<evidence type="ECO:0000256" key="4">
    <source>
        <dbReference type="PIRSR" id="PIRSR600821-50"/>
    </source>
</evidence>
<dbReference type="Pfam" id="PF00842">
    <property type="entry name" value="Ala_racemase_C"/>
    <property type="match status" value="1"/>
</dbReference>
<evidence type="ECO:0000256" key="3">
    <source>
        <dbReference type="ARBA" id="ARBA00023235"/>
    </source>
</evidence>
<dbReference type="GO" id="GO:0030632">
    <property type="term" value="P:D-alanine biosynthetic process"/>
    <property type="evidence" value="ECO:0007669"/>
    <property type="project" value="TreeGrafter"/>
</dbReference>
<dbReference type="RefSeq" id="WP_106190159.1">
    <property type="nucleotide sequence ID" value="NZ_PVTO01000001.1"/>
</dbReference>
<name>A0A2T0WBZ2_9LACT</name>
<feature type="binding site" evidence="5">
    <location>
        <position position="295"/>
    </location>
    <ligand>
        <name>substrate</name>
    </ligand>
</feature>
<dbReference type="InterPro" id="IPR011079">
    <property type="entry name" value="Ala_racemase_C"/>
</dbReference>
<comment type="caution">
    <text evidence="7">The sequence shown here is derived from an EMBL/GenBank/DDBJ whole genome shotgun (WGS) entry which is preliminary data.</text>
</comment>
<dbReference type="PANTHER" id="PTHR30511">
    <property type="entry name" value="ALANINE RACEMASE"/>
    <property type="match status" value="1"/>
</dbReference>
<dbReference type="PANTHER" id="PTHR30511:SF0">
    <property type="entry name" value="ALANINE RACEMASE, CATABOLIC-RELATED"/>
    <property type="match status" value="1"/>
</dbReference>
<dbReference type="EMBL" id="PVTO01000001">
    <property type="protein sequence ID" value="PRY84207.1"/>
    <property type="molecule type" value="Genomic_DNA"/>
</dbReference>
<evidence type="ECO:0000256" key="5">
    <source>
        <dbReference type="PIRSR" id="PIRSR600821-52"/>
    </source>
</evidence>
<dbReference type="Pfam" id="PF01168">
    <property type="entry name" value="Ala_racemase_N"/>
    <property type="match status" value="1"/>
</dbReference>
<dbReference type="Proteomes" id="UP000238205">
    <property type="component" value="Unassembled WGS sequence"/>
</dbReference>
<keyword evidence="2 4" id="KW-0663">Pyridoxal phosphate</keyword>